<dbReference type="HOGENOM" id="CLU_023257_0_1_4"/>
<organism evidence="4 5">
    <name type="scientific">Sutterella wadsworthensis HGA0223</name>
    <dbReference type="NCBI Taxonomy" id="1203554"/>
    <lineage>
        <taxon>Bacteria</taxon>
        <taxon>Pseudomonadati</taxon>
        <taxon>Pseudomonadota</taxon>
        <taxon>Betaproteobacteria</taxon>
        <taxon>Burkholderiales</taxon>
        <taxon>Sutterellaceae</taxon>
        <taxon>Sutterella</taxon>
    </lineage>
</organism>
<dbReference type="AlphaFoldDB" id="S3CDX4"/>
<feature type="binding site" evidence="2">
    <location>
        <position position="369"/>
    </location>
    <ligand>
        <name>Mn(2+)</name>
        <dbReference type="ChEBI" id="CHEBI:29035"/>
        <label>2</label>
    </ligand>
</feature>
<protein>
    <submittedName>
        <fullName evidence="4">Amidohydrolase</fullName>
    </submittedName>
</protein>
<dbReference type="Gene3D" id="3.40.630.10">
    <property type="entry name" value="Zn peptidases"/>
    <property type="match status" value="1"/>
</dbReference>
<feature type="binding site" evidence="2">
    <location>
        <position position="110"/>
    </location>
    <ligand>
        <name>Mn(2+)</name>
        <dbReference type="ChEBI" id="CHEBI:29035"/>
        <label>2</label>
    </ligand>
</feature>
<evidence type="ECO:0000256" key="2">
    <source>
        <dbReference type="PIRSR" id="PIRSR005962-1"/>
    </source>
</evidence>
<dbReference type="PANTHER" id="PTHR11014:SF63">
    <property type="entry name" value="METALLOPEPTIDASE, PUTATIVE (AFU_ORTHOLOGUE AFUA_6G09600)-RELATED"/>
    <property type="match status" value="1"/>
</dbReference>
<proteinExistence type="predicted"/>
<feature type="binding site" evidence="2">
    <location>
        <position position="170"/>
    </location>
    <ligand>
        <name>Mn(2+)</name>
        <dbReference type="ChEBI" id="CHEBI:29035"/>
        <label>2</label>
    </ligand>
</feature>
<evidence type="ECO:0000313" key="5">
    <source>
        <dbReference type="Proteomes" id="UP000014400"/>
    </source>
</evidence>
<comment type="caution">
    <text evidence="4">The sequence shown here is derived from an EMBL/GenBank/DDBJ whole genome shotgun (WGS) entry which is preliminary data.</text>
</comment>
<gene>
    <name evidence="4" type="ORF">HMPREF1476_01436</name>
</gene>
<dbReference type="InterPro" id="IPR017439">
    <property type="entry name" value="Amidohydrolase"/>
</dbReference>
<keyword evidence="1 4" id="KW-0378">Hydrolase</keyword>
<dbReference type="Proteomes" id="UP000014400">
    <property type="component" value="Unassembled WGS sequence"/>
</dbReference>
<reference evidence="4 5" key="1">
    <citation type="submission" date="2013-04" db="EMBL/GenBank/DDBJ databases">
        <title>The Genome Sequence of Sutterella wadsworthensis HGA0223.</title>
        <authorList>
            <consortium name="The Broad Institute Genomics Platform"/>
            <person name="Earl A."/>
            <person name="Ward D."/>
            <person name="Feldgarden M."/>
            <person name="Gevers D."/>
            <person name="Schmidt T.M."/>
            <person name="Dover J."/>
            <person name="Dai D."/>
            <person name="Walker B."/>
            <person name="Young S."/>
            <person name="Zeng Q."/>
            <person name="Gargeya S."/>
            <person name="Fitzgerald M."/>
            <person name="Haas B."/>
            <person name="Abouelleil A."/>
            <person name="Allen A.W."/>
            <person name="Alvarado L."/>
            <person name="Arachchi H.M."/>
            <person name="Berlin A.M."/>
            <person name="Chapman S.B."/>
            <person name="Gainer-Dewar J."/>
            <person name="Goldberg J."/>
            <person name="Griggs A."/>
            <person name="Gujja S."/>
            <person name="Hansen M."/>
            <person name="Howarth C."/>
            <person name="Imamovic A."/>
            <person name="Ireland A."/>
            <person name="Larimer J."/>
            <person name="McCowan C."/>
            <person name="Murphy C."/>
            <person name="Pearson M."/>
            <person name="Poon T.W."/>
            <person name="Priest M."/>
            <person name="Roberts A."/>
            <person name="Saif S."/>
            <person name="Shea T."/>
            <person name="Sisk P."/>
            <person name="Sykes S."/>
            <person name="Wortman J."/>
            <person name="Nusbaum C."/>
            <person name="Birren B."/>
        </authorList>
    </citation>
    <scope>NUCLEOTIDE SEQUENCE [LARGE SCALE GENOMIC DNA]</scope>
    <source>
        <strain evidence="4 5">HGA0223</strain>
    </source>
</reference>
<feature type="domain" description="Peptidase M20 dimerisation" evidence="3">
    <location>
        <begin position="194"/>
        <end position="291"/>
    </location>
</feature>
<dbReference type="Pfam" id="PF01546">
    <property type="entry name" value="Peptidase_M20"/>
    <property type="match status" value="1"/>
</dbReference>
<evidence type="ECO:0000313" key="4">
    <source>
        <dbReference type="EMBL" id="EPD98694.1"/>
    </source>
</evidence>
<dbReference type="RefSeq" id="WP_016474647.1">
    <property type="nucleotide sequence ID" value="NZ_KE150480.1"/>
</dbReference>
<dbReference type="InterPro" id="IPR011650">
    <property type="entry name" value="Peptidase_M20_dimer"/>
</dbReference>
<dbReference type="GO" id="GO:0019877">
    <property type="term" value="P:diaminopimelate biosynthetic process"/>
    <property type="evidence" value="ECO:0007669"/>
    <property type="project" value="UniProtKB-ARBA"/>
</dbReference>
<keyword evidence="2" id="KW-0479">Metal-binding</keyword>
<dbReference type="PIRSF" id="PIRSF005962">
    <property type="entry name" value="Pept_M20D_amidohydro"/>
    <property type="match status" value="1"/>
</dbReference>
<feature type="binding site" evidence="2">
    <location>
        <position position="144"/>
    </location>
    <ligand>
        <name>Mn(2+)</name>
        <dbReference type="ChEBI" id="CHEBI:29035"/>
        <label>2</label>
    </ligand>
</feature>
<evidence type="ECO:0000259" key="3">
    <source>
        <dbReference type="Pfam" id="PF07687"/>
    </source>
</evidence>
<dbReference type="InterPro" id="IPR002933">
    <property type="entry name" value="Peptidase_M20"/>
</dbReference>
<dbReference type="STRING" id="1203554.HMPREF1476_01436"/>
<keyword evidence="5" id="KW-1185">Reference proteome</keyword>
<comment type="cofactor">
    <cofactor evidence="2">
        <name>Mn(2+)</name>
        <dbReference type="ChEBI" id="CHEBI:29035"/>
    </cofactor>
    <text evidence="2">The Mn(2+) ion enhances activity.</text>
</comment>
<dbReference type="SUPFAM" id="SSF53187">
    <property type="entry name" value="Zn-dependent exopeptidases"/>
    <property type="match status" value="1"/>
</dbReference>
<dbReference type="GO" id="GO:0046872">
    <property type="term" value="F:metal ion binding"/>
    <property type="evidence" value="ECO:0007669"/>
    <property type="project" value="UniProtKB-KW"/>
</dbReference>
<feature type="binding site" evidence="2">
    <location>
        <position position="108"/>
    </location>
    <ligand>
        <name>Mn(2+)</name>
        <dbReference type="ChEBI" id="CHEBI:29035"/>
        <label>2</label>
    </ligand>
</feature>
<dbReference type="PANTHER" id="PTHR11014">
    <property type="entry name" value="PEPTIDASE M20 FAMILY MEMBER"/>
    <property type="match status" value="1"/>
</dbReference>
<name>S3CDX4_9BURK</name>
<dbReference type="FunFam" id="3.30.70.360:FF:000001">
    <property type="entry name" value="N-acetyldiaminopimelate deacetylase"/>
    <property type="match status" value="1"/>
</dbReference>
<dbReference type="GO" id="GO:0050118">
    <property type="term" value="F:N-acetyldiaminopimelate deacetylase activity"/>
    <property type="evidence" value="ECO:0007669"/>
    <property type="project" value="UniProtKB-ARBA"/>
</dbReference>
<sequence length="399" mass="43363">MQPILADKAFPELVQWADELAALRRDIHAHPELGFETPRTVDLIVKTLKGWGLEHVDPDEVKGGVVVVINGAAPGATVALRADIDALPMPDNSANPWKSQTEMRCHACGHDGHAAWLLGALRYLHEKRASFKGRVVGIFQPAEEIGRGALRVVQSGVFEHWGIQEIYGAHDEPTVAKGQYGLCAGPAQASTDFFYITVKGRGVHAARPHLGVDPITTAGVLIGALQTIVSRKVNPIETAVLSISSVNGGNFHTPNVIPETVTLSGTVRTFNEDVRNQIEAEMARMVERVAEAENCTGEFRYDRLVPSLFNTPEAVEHIRSFITHQFGAEHTEEMPISMGGEDFAEYTFKVPGCIIRAGIRDDSHKAALHHPTFDFNDEVIPATATVLAGTVLERLAALS</sequence>
<dbReference type="EMBL" id="ATCF01000021">
    <property type="protein sequence ID" value="EPD98694.1"/>
    <property type="molecule type" value="Genomic_DNA"/>
</dbReference>
<dbReference type="NCBIfam" id="TIGR01891">
    <property type="entry name" value="amidohydrolases"/>
    <property type="match status" value="1"/>
</dbReference>
<evidence type="ECO:0000256" key="1">
    <source>
        <dbReference type="ARBA" id="ARBA00022801"/>
    </source>
</evidence>
<keyword evidence="2" id="KW-0464">Manganese</keyword>
<dbReference type="Pfam" id="PF07687">
    <property type="entry name" value="M20_dimer"/>
    <property type="match status" value="1"/>
</dbReference>
<accession>S3CDX4</accession>
<dbReference type="Gene3D" id="3.30.70.360">
    <property type="match status" value="1"/>
</dbReference>
<dbReference type="InterPro" id="IPR036264">
    <property type="entry name" value="Bact_exopeptidase_dim_dom"/>
</dbReference>
<dbReference type="SUPFAM" id="SSF55031">
    <property type="entry name" value="Bacterial exopeptidase dimerisation domain"/>
    <property type="match status" value="1"/>
</dbReference>
<dbReference type="eggNOG" id="COG1473">
    <property type="taxonomic scope" value="Bacteria"/>
</dbReference>
<dbReference type="PATRIC" id="fig|1203554.3.peg.1498"/>